<reference evidence="2" key="1">
    <citation type="journal article" date="2019" name="Int. J. Syst. Evol. Microbiol.">
        <title>The Global Catalogue of Microorganisms (GCM) 10K type strain sequencing project: providing services to taxonomists for standard genome sequencing and annotation.</title>
        <authorList>
            <consortium name="The Broad Institute Genomics Platform"/>
            <consortium name="The Broad Institute Genome Sequencing Center for Infectious Disease"/>
            <person name="Wu L."/>
            <person name="Ma J."/>
        </authorList>
    </citation>
    <scope>NUCLEOTIDE SEQUENCE [LARGE SCALE GENOMIC DNA]</scope>
    <source>
        <strain evidence="2">JCM 13476</strain>
    </source>
</reference>
<name>A0ABP3I0Q0_9CAUL</name>
<evidence type="ECO:0000313" key="2">
    <source>
        <dbReference type="Proteomes" id="UP001500791"/>
    </source>
</evidence>
<accession>A0ABP3I0Q0</accession>
<dbReference type="Proteomes" id="UP001500791">
    <property type="component" value="Unassembled WGS sequence"/>
</dbReference>
<protein>
    <submittedName>
        <fullName evidence="1">Uncharacterized protein</fullName>
    </submittedName>
</protein>
<proteinExistence type="predicted"/>
<dbReference type="EMBL" id="BAAAEJ010000004">
    <property type="protein sequence ID" value="GAA0386893.1"/>
    <property type="molecule type" value="Genomic_DNA"/>
</dbReference>
<keyword evidence="2" id="KW-1185">Reference proteome</keyword>
<evidence type="ECO:0000313" key="1">
    <source>
        <dbReference type="EMBL" id="GAA0386893.1"/>
    </source>
</evidence>
<organism evidence="1 2">
    <name type="scientific">Brevundimonas terrae</name>
    <dbReference type="NCBI Taxonomy" id="363631"/>
    <lineage>
        <taxon>Bacteria</taxon>
        <taxon>Pseudomonadati</taxon>
        <taxon>Pseudomonadota</taxon>
        <taxon>Alphaproteobacteria</taxon>
        <taxon>Caulobacterales</taxon>
        <taxon>Caulobacteraceae</taxon>
        <taxon>Brevundimonas</taxon>
    </lineage>
</organism>
<sequence length="580" mass="63938">MYDESIRRALRRTKLKPLTLPAQCIDALLENFRATMPDSVILTGTAGDGKTYHCRAVWLALGGSDQDWDEGNKVQSLFIGDRKLVIVKDLSELGELESDELIRQLGTDIVDPQRMTLYLIAANHGQLLERLKAVADSKQVDGLTNAVEALMVTGRAPPQGTHIQLFDLSRWPAADHLMHVIREIVTHDGWDGCQDCGAAGQCPILINRERLLEDESGERLKLRLQNLVRISELNGHHFPIRQLLVLVTNMILGHPEARHGLMTCPEAVQLAHQGRSDGASLYRNVFGENLKPSVAERTDPFAKLALFGVGQETSNAVDSLLVYGADDPHLQVRYDSLMRADVHYGATTAFARAQLDYLEGAESSAQATFLNLLRGQRQRLFFTLPDSDPITGSVWDLTIFKHAGEYLAAAEAQTRPPARETLTRIVRGLNRVFSGMLIQTADQLVLATSGTHSETKISSLVEEFLSVPRKSGEEVAIVAGNDAQIDLKVSFARDDDPPPVTLTLTPTRFEFLCRVADGALPTSFSLECFEDFLALKARLLSAAKCRQALDGPAHGDAFELCFLDVTDDGRANSRRVSVRL</sequence>
<gene>
    <name evidence="1" type="ORF">GCM10009093_12150</name>
</gene>
<comment type="caution">
    <text evidence="1">The sequence shown here is derived from an EMBL/GenBank/DDBJ whole genome shotgun (WGS) entry which is preliminary data.</text>
</comment>